<dbReference type="GeneID" id="35382237"/>
<organism evidence="1">
    <name type="scientific">Orpheovirus IHUMI-LCC2</name>
    <dbReference type="NCBI Taxonomy" id="2023057"/>
    <lineage>
        <taxon>Viruses</taxon>
        <taxon>Varidnaviria</taxon>
        <taxon>Bamfordvirae</taxon>
        <taxon>Nucleocytoviricota</taxon>
        <taxon>Megaviricetes</taxon>
        <taxon>Pimascovirales</taxon>
        <taxon>Ocovirineae</taxon>
        <taxon>Orpheoviridae</taxon>
        <taxon>Alphaorpheovirus</taxon>
        <taxon>Alphaorpheovirus massiliense</taxon>
    </lineage>
</organism>
<name>A0A2I2L479_9VIRU</name>
<gene>
    <name evidence="1" type="ORF">ORPV_448</name>
</gene>
<sequence>MEIVCEDILLLIFKDLDVRTLYNLRRTNKWIKFIIDCNPKLFWYKHYDMRKIKYIPYEETTYDFERYNIYKILCFNTIIKAIPLHGCRWTNTRICTSILIAPDLYEYRDGCYSSPSYNQSHDIVFY</sequence>
<dbReference type="KEGG" id="vg:35382237"/>
<dbReference type="EMBL" id="LT906555">
    <property type="protein sequence ID" value="SNW62352.1"/>
    <property type="molecule type" value="Genomic_DNA"/>
</dbReference>
<evidence type="ECO:0000313" key="2">
    <source>
        <dbReference type="Proteomes" id="UP000236316"/>
    </source>
</evidence>
<reference evidence="1" key="1">
    <citation type="submission" date="2017-08" db="EMBL/GenBank/DDBJ databases">
        <authorList>
            <consortium name="Urmite Genomes"/>
        </authorList>
    </citation>
    <scope>NUCLEOTIDE SEQUENCE [LARGE SCALE GENOMIC DNA]</scope>
    <source>
        <strain evidence="1">IHUMI-LCC2</strain>
    </source>
</reference>
<accession>A0A2I2L479</accession>
<dbReference type="SUPFAM" id="SSF81383">
    <property type="entry name" value="F-box domain"/>
    <property type="match status" value="1"/>
</dbReference>
<protein>
    <submittedName>
        <fullName evidence="1">F-box domain-containing protein</fullName>
    </submittedName>
</protein>
<dbReference type="RefSeq" id="YP_009448654.1">
    <property type="nucleotide sequence ID" value="NC_036594.1"/>
</dbReference>
<dbReference type="InterPro" id="IPR036047">
    <property type="entry name" value="F-box-like_dom_sf"/>
</dbReference>
<dbReference type="Proteomes" id="UP000236316">
    <property type="component" value="Segment"/>
</dbReference>
<proteinExistence type="predicted"/>
<keyword evidence="2" id="KW-1185">Reference proteome</keyword>
<evidence type="ECO:0000313" key="1">
    <source>
        <dbReference type="EMBL" id="SNW62352.1"/>
    </source>
</evidence>